<feature type="signal peptide" evidence="1">
    <location>
        <begin position="1"/>
        <end position="16"/>
    </location>
</feature>
<dbReference type="AlphaFoldDB" id="A0A162KES9"/>
<proteinExistence type="predicted"/>
<name>A0A162KES9_9HYPO</name>
<reference evidence="2 3" key="1">
    <citation type="journal article" date="2016" name="Genome Biol. Evol.">
        <title>Divergent and convergent evolution of fungal pathogenicity.</title>
        <authorList>
            <person name="Shang Y."/>
            <person name="Xiao G."/>
            <person name="Zheng P."/>
            <person name="Cen K."/>
            <person name="Zhan S."/>
            <person name="Wang C."/>
        </authorList>
    </citation>
    <scope>NUCLEOTIDE SEQUENCE [LARGE SCALE GENOMIC DNA]</scope>
    <source>
        <strain evidence="2 3">RCEF 3172</strain>
    </source>
</reference>
<dbReference type="OrthoDB" id="10533307at2759"/>
<accession>A0A162KES9</accession>
<organism evidence="2 3">
    <name type="scientific">Beauveria brongniartii RCEF 3172</name>
    <dbReference type="NCBI Taxonomy" id="1081107"/>
    <lineage>
        <taxon>Eukaryota</taxon>
        <taxon>Fungi</taxon>
        <taxon>Dikarya</taxon>
        <taxon>Ascomycota</taxon>
        <taxon>Pezizomycotina</taxon>
        <taxon>Sordariomycetes</taxon>
        <taxon>Hypocreomycetidae</taxon>
        <taxon>Hypocreales</taxon>
        <taxon>Cordycipitaceae</taxon>
        <taxon>Beauveria</taxon>
        <taxon>Beauveria brongniartii</taxon>
    </lineage>
</organism>
<feature type="chain" id="PRO_5007836524" evidence="1">
    <location>
        <begin position="17"/>
        <end position="142"/>
    </location>
</feature>
<sequence>MKTPIILATLFAGSLAAVLPSGLDITPADCAIAEIAIEGGVKFTWPMVPNCRHKEEAYEVGVAAFEHGIKCGPAPAEPEAPPAGERCSKVECAKLEKAIEKGKEYLRHLQIDKFPGYPEGEKEGIRCFKKKIGCEEKAEVTV</sequence>
<evidence type="ECO:0000313" key="2">
    <source>
        <dbReference type="EMBL" id="OAA50074.1"/>
    </source>
</evidence>
<comment type="caution">
    <text evidence="2">The sequence shown here is derived from an EMBL/GenBank/DDBJ whole genome shotgun (WGS) entry which is preliminary data.</text>
</comment>
<evidence type="ECO:0000313" key="3">
    <source>
        <dbReference type="Proteomes" id="UP000076863"/>
    </source>
</evidence>
<protein>
    <submittedName>
        <fullName evidence="2">Uncharacterized protein</fullName>
    </submittedName>
</protein>
<dbReference type="EMBL" id="AZHA01000003">
    <property type="protein sequence ID" value="OAA50074.1"/>
    <property type="molecule type" value="Genomic_DNA"/>
</dbReference>
<keyword evidence="3" id="KW-1185">Reference proteome</keyword>
<keyword evidence="1" id="KW-0732">Signal</keyword>
<gene>
    <name evidence="2" type="ORF">BBO_01709</name>
</gene>
<evidence type="ECO:0000256" key="1">
    <source>
        <dbReference type="SAM" id="SignalP"/>
    </source>
</evidence>
<dbReference type="Proteomes" id="UP000076863">
    <property type="component" value="Unassembled WGS sequence"/>
</dbReference>